<gene>
    <name evidence="1" type="ORF">SOCE26_084310</name>
</gene>
<dbReference type="AlphaFoldDB" id="A0A2L0F5Z9"/>
<dbReference type="EMBL" id="CP012673">
    <property type="protein sequence ID" value="AUX46921.1"/>
    <property type="molecule type" value="Genomic_DNA"/>
</dbReference>
<sequence length="383" mass="39949">MHSAPPYRSDLGDPGDRFSGSLVTCRLMARRLGAGGALVASAALWIACAGETSVSVDDLEGRPCDSRDECAMHLGLDCIRGACLCPTPGDRLCCLHDTEPCGRECRPASECADAQDGGATPGDRTTCDTPEDCTKPSNRQCGIATCNKGVCGLEIVPDARSQREGNCAVRKCSETGRVYNVPDPDDVFNDGNECTIDNCDPILMTRIHIPVARGPSPASSGFCDGDGQWTECLHDEDCGHPEFVCSDEGSCVLRHCEDGLFDSMLGETALDCGGPCDPCPSGQPCNTGTDCEERVCDTGQCARAACDDHQQNGAETGVDCGGSSCDPCPAGQRCAAHVDCTSGVCRRGRCAEPSCDDGVMNGSENSVDCGGSCPCGTDVEQDP</sequence>
<name>A0A2L0F5Z9_SORCE</name>
<organism evidence="1 2">
    <name type="scientific">Sorangium cellulosum</name>
    <name type="common">Polyangium cellulosum</name>
    <dbReference type="NCBI Taxonomy" id="56"/>
    <lineage>
        <taxon>Bacteria</taxon>
        <taxon>Pseudomonadati</taxon>
        <taxon>Myxococcota</taxon>
        <taxon>Polyangia</taxon>
        <taxon>Polyangiales</taxon>
        <taxon>Polyangiaceae</taxon>
        <taxon>Sorangium</taxon>
    </lineage>
</organism>
<protein>
    <submittedName>
        <fullName evidence="1">Uncharacterized protein</fullName>
    </submittedName>
</protein>
<dbReference type="Proteomes" id="UP000238348">
    <property type="component" value="Chromosome"/>
</dbReference>
<proteinExistence type="predicted"/>
<reference evidence="1 2" key="1">
    <citation type="submission" date="2015-09" db="EMBL/GenBank/DDBJ databases">
        <title>Sorangium comparison.</title>
        <authorList>
            <person name="Zaburannyi N."/>
            <person name="Bunk B."/>
            <person name="Overmann J."/>
            <person name="Mueller R."/>
        </authorList>
    </citation>
    <scope>NUCLEOTIDE SEQUENCE [LARGE SCALE GENOMIC DNA]</scope>
    <source>
        <strain evidence="1 2">So ce26</strain>
    </source>
</reference>
<evidence type="ECO:0000313" key="2">
    <source>
        <dbReference type="Proteomes" id="UP000238348"/>
    </source>
</evidence>
<evidence type="ECO:0000313" key="1">
    <source>
        <dbReference type="EMBL" id="AUX46921.1"/>
    </source>
</evidence>
<accession>A0A2L0F5Z9</accession>